<reference evidence="2" key="1">
    <citation type="submission" date="2025-08" db="UniProtKB">
        <authorList>
            <consortium name="RefSeq"/>
        </authorList>
    </citation>
    <scope>IDENTIFICATION</scope>
</reference>
<dbReference type="RefSeq" id="XP_073913505.1">
    <property type="nucleotide sequence ID" value="XM_074057404.1"/>
</dbReference>
<evidence type="ECO:0000313" key="1">
    <source>
        <dbReference type="Proteomes" id="UP001732720"/>
    </source>
</evidence>
<dbReference type="Proteomes" id="UP001732720">
    <property type="component" value="Chromosome 16"/>
</dbReference>
<accession>A0AC58L8Q2</accession>
<protein>
    <submittedName>
        <fullName evidence="2">Butyrophilin-like protein 3</fullName>
    </submittedName>
</protein>
<gene>
    <name evidence="2" type="primary">LOC109679453</name>
</gene>
<organism evidence="1 2">
    <name type="scientific">Castor canadensis</name>
    <name type="common">American beaver</name>
    <dbReference type="NCBI Taxonomy" id="51338"/>
    <lineage>
        <taxon>Eukaryota</taxon>
        <taxon>Metazoa</taxon>
        <taxon>Chordata</taxon>
        <taxon>Craniata</taxon>
        <taxon>Vertebrata</taxon>
        <taxon>Euteleostomi</taxon>
        <taxon>Mammalia</taxon>
        <taxon>Eutheria</taxon>
        <taxon>Euarchontoglires</taxon>
        <taxon>Glires</taxon>
        <taxon>Rodentia</taxon>
        <taxon>Castorimorpha</taxon>
        <taxon>Castoridae</taxon>
        <taxon>Castor</taxon>
    </lineage>
</organism>
<name>A0AC58L8Q2_CASCN</name>
<proteinExistence type="predicted"/>
<sequence>MAVMKEPVTIMEKVTDTWTSGTEHMCEPKQKLDVDRLTQCYSVEQNISKGWTWKAMLTTTDPVHIELRDVQGKLPENKSLSHLKADDDDNFKLEERAKSCIGHTDMVIMFDQLPFVFLHTGQWQFVGLDKPIRIFIGEEVVCSASSLLRQMPRPWKCGSLNDHFSDLVHLYQDGKDRKDIQMPAYQGRTELVKDFIVDGHVILRLQKVTPSDAGLYGFWFSSQTHEQNAIWVLQEKSRINRVGAMSPAELSSHTLTVVLFCDLLLFYGFGFRLERQEAMSNKLQIDFAQLSVMFPPTGQWKVIGPNKSIRVLAGETATFSCFLSPETSAEAMEVRFFKDQLYAVVHLYRDRKDQENMKMPQYQRRTEFVRDSLDKGRAILRLEKVTPSDAGLYGCWFSSQSQEEEAFWELEVTELGSTPLISVMEYVDGGIQLLCQTSGWFPEPIVRWKGPEGPNLPLDTKVKEDMHGRFDVETSLTVQDNSGSVSCSVQLPDQSQEVESRVWVGGKMQTDLEWRDARKYAEKVTLDPDSAHPHIYTSDLKVESSMTIAQEVAFSEKRFRRTCVVASEGFQNGKHYWEVDVGFNKRWYLGVCRDDVDRKGTNVKLSSNSGYWVLGLWTAQQYFTVGVNRESVSVKTPPSRVGVFLDYEGGSISFFNINDQSLISTLKHQFEGLLRPYIQFQIHGEDLLNPISFCPVPPK</sequence>
<evidence type="ECO:0000313" key="2">
    <source>
        <dbReference type="RefSeq" id="XP_073913505.1"/>
    </source>
</evidence>
<keyword evidence="1" id="KW-1185">Reference proteome</keyword>